<feature type="compositionally biased region" description="Polar residues" evidence="5">
    <location>
        <begin position="1"/>
        <end position="10"/>
    </location>
</feature>
<feature type="region of interest" description="Disordered" evidence="5">
    <location>
        <begin position="127"/>
        <end position="201"/>
    </location>
</feature>
<dbReference type="PANTHER" id="PTHR39157">
    <property type="entry name" value="INTEGRAL MEMBRANE PROTEIN-RELATED"/>
    <property type="match status" value="1"/>
</dbReference>
<feature type="compositionally biased region" description="Pro residues" evidence="5">
    <location>
        <begin position="511"/>
        <end position="520"/>
    </location>
</feature>
<keyword evidence="8" id="KW-1185">Reference proteome</keyword>
<proteinExistence type="predicted"/>
<name>A0ABU7PIY5_9ACTN</name>
<dbReference type="EMBL" id="JAZEWV010000034">
    <property type="protein sequence ID" value="MEE4545793.1"/>
    <property type="molecule type" value="Genomic_DNA"/>
</dbReference>
<keyword evidence="3 6" id="KW-1133">Transmembrane helix</keyword>
<dbReference type="InterPro" id="IPR032808">
    <property type="entry name" value="DoxX"/>
</dbReference>
<feature type="compositionally biased region" description="Basic and acidic residues" evidence="5">
    <location>
        <begin position="161"/>
        <end position="171"/>
    </location>
</feature>
<feature type="transmembrane region" description="Helical" evidence="6">
    <location>
        <begin position="330"/>
        <end position="348"/>
    </location>
</feature>
<feature type="compositionally biased region" description="Low complexity" evidence="5">
    <location>
        <begin position="455"/>
        <end position="478"/>
    </location>
</feature>
<accession>A0ABU7PIY5</accession>
<feature type="compositionally biased region" description="Basic and acidic residues" evidence="5">
    <location>
        <begin position="189"/>
        <end position="201"/>
    </location>
</feature>
<evidence type="ECO:0000256" key="1">
    <source>
        <dbReference type="ARBA" id="ARBA00004141"/>
    </source>
</evidence>
<comment type="caution">
    <text evidence="7">The sequence shown here is derived from an EMBL/GenBank/DDBJ whole genome shotgun (WGS) entry which is preliminary data.</text>
</comment>
<evidence type="ECO:0000256" key="2">
    <source>
        <dbReference type="ARBA" id="ARBA00022692"/>
    </source>
</evidence>
<keyword evidence="4 6" id="KW-0472">Membrane</keyword>
<keyword evidence="2 6" id="KW-0812">Transmembrane</keyword>
<evidence type="ECO:0000256" key="5">
    <source>
        <dbReference type="SAM" id="MobiDB-lite"/>
    </source>
</evidence>
<feature type="transmembrane region" description="Helical" evidence="6">
    <location>
        <begin position="300"/>
        <end position="318"/>
    </location>
</feature>
<dbReference type="Pfam" id="PF07681">
    <property type="entry name" value="DoxX"/>
    <property type="match status" value="1"/>
</dbReference>
<feature type="transmembrane region" description="Helical" evidence="6">
    <location>
        <begin position="212"/>
        <end position="233"/>
    </location>
</feature>
<feature type="transmembrane region" description="Helical" evidence="6">
    <location>
        <begin position="378"/>
        <end position="399"/>
    </location>
</feature>
<evidence type="ECO:0000256" key="3">
    <source>
        <dbReference type="ARBA" id="ARBA00022989"/>
    </source>
</evidence>
<organism evidence="7 8">
    <name type="scientific">Actinacidiphila polyblastidii</name>
    <dbReference type="NCBI Taxonomy" id="3110430"/>
    <lineage>
        <taxon>Bacteria</taxon>
        <taxon>Bacillati</taxon>
        <taxon>Actinomycetota</taxon>
        <taxon>Actinomycetes</taxon>
        <taxon>Kitasatosporales</taxon>
        <taxon>Streptomycetaceae</taxon>
        <taxon>Actinacidiphila</taxon>
    </lineage>
</organism>
<feature type="compositionally biased region" description="Gly residues" evidence="5">
    <location>
        <begin position="479"/>
        <end position="498"/>
    </location>
</feature>
<feature type="compositionally biased region" description="Low complexity" evidence="5">
    <location>
        <begin position="535"/>
        <end position="554"/>
    </location>
</feature>
<evidence type="ECO:0000256" key="4">
    <source>
        <dbReference type="ARBA" id="ARBA00023136"/>
    </source>
</evidence>
<dbReference type="Proteomes" id="UP001344658">
    <property type="component" value="Unassembled WGS sequence"/>
</dbReference>
<dbReference type="PANTHER" id="PTHR39157:SF1">
    <property type="entry name" value="DOXX FAMILY PROTEIN"/>
    <property type="match status" value="1"/>
</dbReference>
<gene>
    <name evidence="7" type="ORF">V2S66_27965</name>
</gene>
<feature type="region of interest" description="Disordered" evidence="5">
    <location>
        <begin position="402"/>
        <end position="554"/>
    </location>
</feature>
<protein>
    <submittedName>
        <fullName evidence="7">DoxX family protein</fullName>
    </submittedName>
</protein>
<comment type="subcellular location">
    <subcellularLocation>
        <location evidence="1">Membrane</location>
        <topology evidence="1">Multi-pass membrane protein</topology>
    </subcellularLocation>
</comment>
<feature type="transmembrane region" description="Helical" evidence="6">
    <location>
        <begin position="275"/>
        <end position="293"/>
    </location>
</feature>
<evidence type="ECO:0000313" key="7">
    <source>
        <dbReference type="EMBL" id="MEE4545793.1"/>
    </source>
</evidence>
<dbReference type="RefSeq" id="WP_330799496.1">
    <property type="nucleotide sequence ID" value="NZ_JAZEWV010000034.1"/>
</dbReference>
<reference evidence="7 8" key="1">
    <citation type="submission" date="2023-12" db="EMBL/GenBank/DDBJ databases">
        <title>Streptomyces sp. V4-01.</title>
        <authorList>
            <person name="Somphong A."/>
            <person name="Phongsopitanun W."/>
        </authorList>
    </citation>
    <scope>NUCLEOTIDE SEQUENCE [LARGE SCALE GENOMIC DNA]</scope>
    <source>
        <strain evidence="7 8">V4-01</strain>
    </source>
</reference>
<evidence type="ECO:0000313" key="8">
    <source>
        <dbReference type="Proteomes" id="UP001344658"/>
    </source>
</evidence>
<feature type="region of interest" description="Disordered" evidence="5">
    <location>
        <begin position="1"/>
        <end position="23"/>
    </location>
</feature>
<feature type="compositionally biased region" description="Low complexity" evidence="5">
    <location>
        <begin position="499"/>
        <end position="510"/>
    </location>
</feature>
<sequence>MSVDTRTPRTPSGGGAPGFDERVLTMPRVPSDPAQVIVNHASFRVQLGATSSRALGSDGIDATTKIPVVPQSAGRRRAAPVVWSGQSAPGDPLAGELLQAVRRAAPGTATQVLPRVDDTSVLPPAVPTVVGQRSAPSPTGLLPRRGGGEDEPVVGWTGGDGQDRSRYRGYEPDGYAGYDGHQGPGAAEAEQRPRNRRGEPVKHAWYPGRRMNLGIVLLPLRVFLGFVCIYAGMGKLCDPVYFDGGRRGSMVTWLTSLHPWALAEPLRDAALSHPVGAGLSIAFLQVVVGVLTVCGLWQRVAAVFGAGLSVALLVTVSWRTVPVYDAPDFIYLAAWSPLVIAGAPVYSIDGRLAGDAWRRLGPRVALWDLRRRVLRRGAVLATVIIGATLLVGSVLGTAVRATSTHEDRPGPAVVPTNNLPGSPLPEVSGGAGDGGTPSPSASARAKKKEEHEEQATQAPTTAPRTHRATGGAPVPGRSSTGGSGGTPTGSGSGSGSTGAGSQPPVTQAPTQAPPPPPPTAKPSQGAIGGLLGSHSPTGLLLGLPAAPSTPAGAA</sequence>
<evidence type="ECO:0000256" key="6">
    <source>
        <dbReference type="SAM" id="Phobius"/>
    </source>
</evidence>